<comment type="caution">
    <text evidence="1">The sequence shown here is derived from an EMBL/GenBank/DDBJ whole genome shotgun (WGS) entry which is preliminary data.</text>
</comment>
<reference evidence="1" key="1">
    <citation type="submission" date="2022-07" db="EMBL/GenBank/DDBJ databases">
        <title>Phylogenomic reconstructions and comparative analyses of Kickxellomycotina fungi.</title>
        <authorList>
            <person name="Reynolds N.K."/>
            <person name="Stajich J.E."/>
            <person name="Barry K."/>
            <person name="Grigoriev I.V."/>
            <person name="Crous P."/>
            <person name="Smith M.E."/>
        </authorList>
    </citation>
    <scope>NUCLEOTIDE SEQUENCE</scope>
    <source>
        <strain evidence="1">NRRL 5244</strain>
    </source>
</reference>
<dbReference type="Proteomes" id="UP001150603">
    <property type="component" value="Unassembled WGS sequence"/>
</dbReference>
<evidence type="ECO:0000313" key="1">
    <source>
        <dbReference type="EMBL" id="KAJ1935675.1"/>
    </source>
</evidence>
<dbReference type="EMBL" id="JANBPW010004159">
    <property type="protein sequence ID" value="KAJ1935675.1"/>
    <property type="molecule type" value="Genomic_DNA"/>
</dbReference>
<proteinExistence type="predicted"/>
<keyword evidence="1" id="KW-0378">Hydrolase</keyword>
<keyword evidence="1" id="KW-0547">Nucleotide-binding</keyword>
<organism evidence="1 2">
    <name type="scientific">Linderina macrospora</name>
    <dbReference type="NCBI Taxonomy" id="4868"/>
    <lineage>
        <taxon>Eukaryota</taxon>
        <taxon>Fungi</taxon>
        <taxon>Fungi incertae sedis</taxon>
        <taxon>Zoopagomycota</taxon>
        <taxon>Kickxellomycotina</taxon>
        <taxon>Kickxellomycetes</taxon>
        <taxon>Kickxellales</taxon>
        <taxon>Kickxellaceae</taxon>
        <taxon>Linderina</taxon>
    </lineage>
</organism>
<keyword evidence="1" id="KW-0067">ATP-binding</keyword>
<gene>
    <name evidence="1" type="primary">ucp12_2</name>
    <name evidence="1" type="ORF">FBU59_005309</name>
</gene>
<keyword evidence="2" id="KW-1185">Reference proteome</keyword>
<dbReference type="EC" id="3.6.4.13" evidence="1"/>
<name>A0ACC1J341_9FUNG</name>
<evidence type="ECO:0000313" key="2">
    <source>
        <dbReference type="Proteomes" id="UP001150603"/>
    </source>
</evidence>
<sequence>SGKGKQKGKATEEPATAPAEKPNPTKLLFGNWTGKTPVTLLNEFVQKSKWQRPDYNMHGGPSKGFSCTIRLTKIEKNQPITVMFKPEPTERGPAHLPSALEARHMAATYALHRLRANTSMHRMLPPMHREYWTDLDKIKKEDGEKGSWKYSEDPFTVKVTREKERDEKQERREKEKERIERAERQGHSEELLKPFARRRWDDMAEVQMSQANRDLAETVIRTWTETWSLGKSQPAKAVPEGSRDLSVEKALVQSGFRAAHVKEALQYTHSKHEALDWLCVHVPEDDLPEQFMQRAYRSSMVLVSNNDNDDQQRLARQLAAKRLARSGFPTSICMQVLSSVATTDLAAMESLAATELYNKLCGQAPTQLAPEKCAETYESIEYEFEGIEAIFPGEHRVKQPSEFQVSVAVRPQPHKLCPEDTRLEFWFPPGLQYPDQFPAITVSSDSLPSYLKLHIAKKLNGLVSHDAMPVIYEAVSVAEAQIEEWLASPPPLAGLMRGI</sequence>
<keyword evidence="1" id="KW-0347">Helicase</keyword>
<feature type="non-terminal residue" evidence="1">
    <location>
        <position position="499"/>
    </location>
</feature>
<accession>A0ACC1J341</accession>
<feature type="non-terminal residue" evidence="1">
    <location>
        <position position="1"/>
    </location>
</feature>
<protein>
    <submittedName>
        <fullName evidence="1">Helicase</fullName>
        <ecNumber evidence="1">3.6.4.13</ecNumber>
    </submittedName>
</protein>